<dbReference type="SUPFAM" id="SSF56801">
    <property type="entry name" value="Acetyl-CoA synthetase-like"/>
    <property type="match status" value="1"/>
</dbReference>
<evidence type="ECO:0000256" key="1">
    <source>
        <dbReference type="ARBA" id="ARBA00006432"/>
    </source>
</evidence>
<dbReference type="Pfam" id="PF13193">
    <property type="entry name" value="AMP-binding_C"/>
    <property type="match status" value="1"/>
</dbReference>
<evidence type="ECO:0000259" key="3">
    <source>
        <dbReference type="Pfam" id="PF13193"/>
    </source>
</evidence>
<sequence length="609" mass="68399">MFVYPLGRGPSMRLLSRHGLASCSHSQNIVTKPQGEKRSVSCHEGFPVAYQPLVVRIASKLFEDKKESVPTSTITCNLGVRSSTDLLTQSLKFSDRLQPVLDNAATQTQIALLLPNDYRYIMSQWATWLSGACVVPLHQRLPPKMIEYLLQDSGSSVLITTNELSSVIDTIDKDLMRSIRVVSLNADDIDGLPEPASIAKHTLVQIRDHFQLYKKRPAQMVYTSGTTGPPKGVVTTHAALDAQASSVALDWFLGPEDYLLNHLPLHHTHGILNGLLSPLWAGSGIYLLQSFDPKKVWEVLLSEDNRVNFMLAVPTMYAQLVLFAKEQLWERREEIRDFLKLKLRLCTCGSAPLSLQLFRDWEELTGHVILERYGMTEFGMGVGGDAVNPKMRYPGTVGRPFVGLEFRIAEQDGYSSNRFKTLAHMTKHSTTIKTMSRNRIIGELHAKGPQMFSHYHERPKETKDAFTKDGWFQTGDMAELVICDDRRNLVKILGRKKMDFIKCGGYKVSALEVQNELEAVPGVAESAVFGVPDVTWGERVVAVVVPKKQCNCTDLKSEIQMHCKKTLPPTSIPSEITFVVELPRNVMGKIDKTFLRNQHLQRLLKESMP</sequence>
<dbReference type="InterPro" id="IPR020845">
    <property type="entry name" value="AMP-binding_CS"/>
</dbReference>
<organism evidence="4 5">
    <name type="scientific">Varroa destructor</name>
    <name type="common">Honeybee mite</name>
    <dbReference type="NCBI Taxonomy" id="109461"/>
    <lineage>
        <taxon>Eukaryota</taxon>
        <taxon>Metazoa</taxon>
        <taxon>Ecdysozoa</taxon>
        <taxon>Arthropoda</taxon>
        <taxon>Chelicerata</taxon>
        <taxon>Arachnida</taxon>
        <taxon>Acari</taxon>
        <taxon>Parasitiformes</taxon>
        <taxon>Mesostigmata</taxon>
        <taxon>Gamasina</taxon>
        <taxon>Dermanyssoidea</taxon>
        <taxon>Varroidae</taxon>
        <taxon>Varroa</taxon>
    </lineage>
</organism>
<dbReference type="Proteomes" id="UP000594260">
    <property type="component" value="Unplaced"/>
</dbReference>
<proteinExistence type="inferred from homology"/>
<dbReference type="InterPro" id="IPR042099">
    <property type="entry name" value="ANL_N_sf"/>
</dbReference>
<keyword evidence="5" id="KW-1185">Reference proteome</keyword>
<reference evidence="4" key="1">
    <citation type="submission" date="2021-01" db="UniProtKB">
        <authorList>
            <consortium name="EnsemblMetazoa"/>
        </authorList>
    </citation>
    <scope>IDENTIFICATION</scope>
</reference>
<dbReference type="FunCoup" id="A0A7M7KG71">
    <property type="interactions" value="716"/>
</dbReference>
<dbReference type="PANTHER" id="PTHR43201:SF8">
    <property type="entry name" value="ACYL-COA SYNTHETASE FAMILY MEMBER 3"/>
    <property type="match status" value="1"/>
</dbReference>
<dbReference type="Gene3D" id="3.30.300.30">
    <property type="match status" value="1"/>
</dbReference>
<evidence type="ECO:0000313" key="4">
    <source>
        <dbReference type="EnsemblMetazoa" id="XP_022666271"/>
    </source>
</evidence>
<dbReference type="InterPro" id="IPR045851">
    <property type="entry name" value="AMP-bd_C_sf"/>
</dbReference>
<dbReference type="Pfam" id="PF00501">
    <property type="entry name" value="AMP-binding"/>
    <property type="match status" value="1"/>
</dbReference>
<dbReference type="GeneID" id="111252504"/>
<feature type="domain" description="AMP-dependent synthetase/ligase" evidence="2">
    <location>
        <begin position="85"/>
        <end position="455"/>
    </location>
</feature>
<name>A0A7M7KG71_VARDE</name>
<evidence type="ECO:0000259" key="2">
    <source>
        <dbReference type="Pfam" id="PF00501"/>
    </source>
</evidence>
<dbReference type="OMA" id="IYEYYGM"/>
<dbReference type="GO" id="GO:0031956">
    <property type="term" value="F:medium-chain fatty acid-CoA ligase activity"/>
    <property type="evidence" value="ECO:0007669"/>
    <property type="project" value="TreeGrafter"/>
</dbReference>
<dbReference type="InterPro" id="IPR000873">
    <property type="entry name" value="AMP-dep_synth/lig_dom"/>
</dbReference>
<accession>A0A7M7KG71</accession>
<dbReference type="InParanoid" id="A0A7M7KG71"/>
<dbReference type="GO" id="GO:0006631">
    <property type="term" value="P:fatty acid metabolic process"/>
    <property type="evidence" value="ECO:0007669"/>
    <property type="project" value="TreeGrafter"/>
</dbReference>
<evidence type="ECO:0000313" key="5">
    <source>
        <dbReference type="Proteomes" id="UP000594260"/>
    </source>
</evidence>
<dbReference type="EnsemblMetazoa" id="XM_022810536">
    <property type="protein sequence ID" value="XP_022666271"/>
    <property type="gene ID" value="LOC111252504"/>
</dbReference>
<dbReference type="RefSeq" id="XP_022666271.1">
    <property type="nucleotide sequence ID" value="XM_022810536.1"/>
</dbReference>
<dbReference type="PANTHER" id="PTHR43201">
    <property type="entry name" value="ACYL-COA SYNTHETASE"/>
    <property type="match status" value="1"/>
</dbReference>
<dbReference type="AlphaFoldDB" id="A0A7M7KG71"/>
<dbReference type="InterPro" id="IPR025110">
    <property type="entry name" value="AMP-bd_C"/>
</dbReference>
<protein>
    <submittedName>
        <fullName evidence="4">Uncharacterized protein</fullName>
    </submittedName>
</protein>
<comment type="similarity">
    <text evidence="1">Belongs to the ATP-dependent AMP-binding enzyme family.</text>
</comment>
<dbReference type="KEGG" id="vde:111252504"/>
<dbReference type="OrthoDB" id="2962993at2759"/>
<dbReference type="Gene3D" id="3.40.50.12780">
    <property type="entry name" value="N-terminal domain of ligase-like"/>
    <property type="match status" value="1"/>
</dbReference>
<feature type="domain" description="AMP-binding enzyme C-terminal" evidence="3">
    <location>
        <begin position="512"/>
        <end position="589"/>
    </location>
</feature>
<dbReference type="PROSITE" id="PS00455">
    <property type="entry name" value="AMP_BINDING"/>
    <property type="match status" value="1"/>
</dbReference>